<organism evidence="6 7">
    <name type="scientific">Strongylocentrotus purpuratus</name>
    <name type="common">Purple sea urchin</name>
    <dbReference type="NCBI Taxonomy" id="7668"/>
    <lineage>
        <taxon>Eukaryota</taxon>
        <taxon>Metazoa</taxon>
        <taxon>Echinodermata</taxon>
        <taxon>Eleutherozoa</taxon>
        <taxon>Echinozoa</taxon>
        <taxon>Echinoidea</taxon>
        <taxon>Euechinoidea</taxon>
        <taxon>Echinacea</taxon>
        <taxon>Camarodonta</taxon>
        <taxon>Echinidea</taxon>
        <taxon>Strongylocentrotidae</taxon>
        <taxon>Strongylocentrotus</taxon>
    </lineage>
</organism>
<dbReference type="Gene3D" id="3.80.10.10">
    <property type="entry name" value="Ribonuclease Inhibitor"/>
    <property type="match status" value="2"/>
</dbReference>
<dbReference type="PANTHER" id="PTHR24369">
    <property type="entry name" value="ANTIGEN BSP, PUTATIVE-RELATED"/>
    <property type="match status" value="1"/>
</dbReference>
<dbReference type="SMART" id="SM00082">
    <property type="entry name" value="LRRCT"/>
    <property type="match status" value="1"/>
</dbReference>
<feature type="signal peptide" evidence="4">
    <location>
        <begin position="1"/>
        <end position="23"/>
    </location>
</feature>
<dbReference type="InParanoid" id="A0A7M7LSU0"/>
<dbReference type="KEGG" id="spu:105438944"/>
<feature type="domain" description="LRRCT" evidence="5">
    <location>
        <begin position="411"/>
        <end position="462"/>
    </location>
</feature>
<dbReference type="OrthoDB" id="694479at2759"/>
<dbReference type="RefSeq" id="XP_011665656.2">
    <property type="nucleotide sequence ID" value="XM_011667354.2"/>
</dbReference>
<feature type="chain" id="PRO_5029620447" description="LRRCT domain-containing protein" evidence="4">
    <location>
        <begin position="24"/>
        <end position="492"/>
    </location>
</feature>
<keyword evidence="2 4" id="KW-0732">Signal</keyword>
<dbReference type="PROSITE" id="PS51450">
    <property type="entry name" value="LRR"/>
    <property type="match status" value="1"/>
</dbReference>
<dbReference type="PANTHER" id="PTHR24369:SF214">
    <property type="entry name" value="GLYCOPROTEIN V PLATELET"/>
    <property type="match status" value="1"/>
</dbReference>
<dbReference type="InterPro" id="IPR050541">
    <property type="entry name" value="LRR_TM_domain-containing"/>
</dbReference>
<dbReference type="AlphaFoldDB" id="A0A7M7LSU0"/>
<dbReference type="EnsemblMetazoa" id="XM_011667354">
    <property type="protein sequence ID" value="XP_011665656"/>
    <property type="gene ID" value="LOC105438944"/>
</dbReference>
<dbReference type="InterPro" id="IPR001611">
    <property type="entry name" value="Leu-rich_rpt"/>
</dbReference>
<dbReference type="GeneID" id="105438944"/>
<dbReference type="SUPFAM" id="SSF52058">
    <property type="entry name" value="L domain-like"/>
    <property type="match status" value="1"/>
</dbReference>
<sequence>MGIFIKGQFLLTILCNLISICVCEERVNSTFFTPYVIECPVVPLPTGNSPCQCSPPNITVTDADSLAAFQYVSCQLNPYSISDTNPDPFYFPRSRKVYINCSWNNSLSYSDFLKSAVKECGEFAEEVVSIGNDKCFTPFNITADSYIGLPGLQKFYLALEDDVSIKPNAFSPLKNLEVLALVKLDLKSLHPEVFRGLTHLRELSLWDNDIRELPDGIFNDLQDLQVLSLSSNSITHISRDLLKPLEFLNTLYLDDNYISSIHADAFRSMRSLEEVYLSRNNLDKKFSLSFLGTEKLLLSYNSLTSFTEDTVPGVRGYTTSLDLSHNLISSITERVFQTDEYSSSLSYVDLRNNRLESLPTNVLRWARRLTFIDFSYNSLETLHDGLFDIQSNPLGEQRLAGNQLVVRLGGNPFTCDCRLTWFRLYDGQAVLISDRDDIECFSPPNLNGIPLFSISPEHFECPVVRFSVPGTLSILGDYEGSGASNSSPCDQC</sequence>
<reference evidence="6" key="2">
    <citation type="submission" date="2021-01" db="UniProtKB">
        <authorList>
            <consortium name="EnsemblMetazoa"/>
        </authorList>
    </citation>
    <scope>IDENTIFICATION</scope>
</reference>
<evidence type="ECO:0000313" key="6">
    <source>
        <dbReference type="EnsemblMetazoa" id="XP_011665656"/>
    </source>
</evidence>
<dbReference type="SMART" id="SM00369">
    <property type="entry name" value="LRR_TYP"/>
    <property type="match status" value="8"/>
</dbReference>
<evidence type="ECO:0000259" key="5">
    <source>
        <dbReference type="SMART" id="SM00082"/>
    </source>
</evidence>
<dbReference type="InterPro" id="IPR032675">
    <property type="entry name" value="LRR_dom_sf"/>
</dbReference>
<keyword evidence="1" id="KW-0433">Leucine-rich repeat</keyword>
<keyword evidence="7" id="KW-1185">Reference proteome</keyword>
<evidence type="ECO:0000313" key="7">
    <source>
        <dbReference type="Proteomes" id="UP000007110"/>
    </source>
</evidence>
<keyword evidence="3" id="KW-0677">Repeat</keyword>
<accession>A0A7M7LSU0</accession>
<evidence type="ECO:0000256" key="1">
    <source>
        <dbReference type="ARBA" id="ARBA00022614"/>
    </source>
</evidence>
<dbReference type="Proteomes" id="UP000007110">
    <property type="component" value="Unassembled WGS sequence"/>
</dbReference>
<reference evidence="7" key="1">
    <citation type="submission" date="2015-02" db="EMBL/GenBank/DDBJ databases">
        <title>Genome sequencing for Strongylocentrotus purpuratus.</title>
        <authorList>
            <person name="Murali S."/>
            <person name="Liu Y."/>
            <person name="Vee V."/>
            <person name="English A."/>
            <person name="Wang M."/>
            <person name="Skinner E."/>
            <person name="Han Y."/>
            <person name="Muzny D.M."/>
            <person name="Worley K.C."/>
            <person name="Gibbs R.A."/>
        </authorList>
    </citation>
    <scope>NUCLEOTIDE SEQUENCE</scope>
</reference>
<dbReference type="InterPro" id="IPR000483">
    <property type="entry name" value="Cys-rich_flank_reg_C"/>
</dbReference>
<protein>
    <recommendedName>
        <fullName evidence="5">LRRCT domain-containing protein</fullName>
    </recommendedName>
</protein>
<evidence type="ECO:0000256" key="3">
    <source>
        <dbReference type="ARBA" id="ARBA00022737"/>
    </source>
</evidence>
<evidence type="ECO:0000256" key="2">
    <source>
        <dbReference type="ARBA" id="ARBA00022729"/>
    </source>
</evidence>
<name>A0A7M7LSU0_STRPU</name>
<dbReference type="Pfam" id="PF13855">
    <property type="entry name" value="LRR_8"/>
    <property type="match status" value="1"/>
</dbReference>
<dbReference type="InterPro" id="IPR003591">
    <property type="entry name" value="Leu-rich_rpt_typical-subtyp"/>
</dbReference>
<evidence type="ECO:0000256" key="4">
    <source>
        <dbReference type="SAM" id="SignalP"/>
    </source>
</evidence>
<proteinExistence type="predicted"/>